<dbReference type="STRING" id="765440.A0A0C3FNW6"/>
<accession>A0A0C3FNW6</accession>
<gene>
    <name evidence="3" type="ORF">PILCRDRAFT_72036</name>
</gene>
<sequence length="239" mass="26469">MANLDSFIRLSRPPPQSLATSQDIRDRGSVFNANIYRATSSADARTCINHLKHVVHATKPASHEIAAWRCMSLKHGRTGLEGEDDFELRTGSEDDGEKWAGGQVLKVMQQEGIIDAVVIVSRWYGGTLLGPARFSHIEACAQDVCCKFKRKEELEDCISTLSTLDDILADLRAELANLPESSTAMTSSLGAKDTLRTPKKPDYSLFRADEDLSKAKRLVSAREKAIRSVKILIEKRRGI</sequence>
<evidence type="ECO:0000313" key="4">
    <source>
        <dbReference type="Proteomes" id="UP000054166"/>
    </source>
</evidence>
<dbReference type="Pfam" id="PF01205">
    <property type="entry name" value="Impact_N"/>
    <property type="match status" value="1"/>
</dbReference>
<dbReference type="AlphaFoldDB" id="A0A0C3FNW6"/>
<dbReference type="GO" id="GO:0005737">
    <property type="term" value="C:cytoplasm"/>
    <property type="evidence" value="ECO:0007669"/>
    <property type="project" value="TreeGrafter"/>
</dbReference>
<dbReference type="EMBL" id="KN832999">
    <property type="protein sequence ID" value="KIM81469.1"/>
    <property type="molecule type" value="Genomic_DNA"/>
</dbReference>
<proteinExistence type="inferred from homology"/>
<dbReference type="PANTHER" id="PTHR16301:SF25">
    <property type="entry name" value="PROTEIN IMPACT"/>
    <property type="match status" value="1"/>
</dbReference>
<dbReference type="GO" id="GO:0006446">
    <property type="term" value="P:regulation of translational initiation"/>
    <property type="evidence" value="ECO:0007669"/>
    <property type="project" value="TreeGrafter"/>
</dbReference>
<reference evidence="3 4" key="1">
    <citation type="submission" date="2014-04" db="EMBL/GenBank/DDBJ databases">
        <authorList>
            <consortium name="DOE Joint Genome Institute"/>
            <person name="Kuo A."/>
            <person name="Tarkka M."/>
            <person name="Buscot F."/>
            <person name="Kohler A."/>
            <person name="Nagy L.G."/>
            <person name="Floudas D."/>
            <person name="Copeland A."/>
            <person name="Barry K.W."/>
            <person name="Cichocki N."/>
            <person name="Veneault-Fourrey C."/>
            <person name="LaButti K."/>
            <person name="Lindquist E.A."/>
            <person name="Lipzen A."/>
            <person name="Lundell T."/>
            <person name="Morin E."/>
            <person name="Murat C."/>
            <person name="Sun H."/>
            <person name="Tunlid A."/>
            <person name="Henrissat B."/>
            <person name="Grigoriev I.V."/>
            <person name="Hibbett D.S."/>
            <person name="Martin F."/>
            <person name="Nordberg H.P."/>
            <person name="Cantor M.N."/>
            <person name="Hua S.X."/>
        </authorList>
    </citation>
    <scope>NUCLEOTIDE SEQUENCE [LARGE SCALE GENOMIC DNA]</scope>
    <source>
        <strain evidence="3 4">F 1598</strain>
    </source>
</reference>
<dbReference type="OrthoDB" id="69641at2759"/>
<dbReference type="PANTHER" id="PTHR16301">
    <property type="entry name" value="IMPACT-RELATED"/>
    <property type="match status" value="1"/>
</dbReference>
<dbReference type="GO" id="GO:0140469">
    <property type="term" value="P:GCN2-mediated signaling"/>
    <property type="evidence" value="ECO:0007669"/>
    <property type="project" value="TreeGrafter"/>
</dbReference>
<keyword evidence="4" id="KW-1185">Reference proteome</keyword>
<dbReference type="InterPro" id="IPR001498">
    <property type="entry name" value="Impact_N"/>
</dbReference>
<name>A0A0C3FNW6_PILCF</name>
<comment type="similarity">
    <text evidence="1">Belongs to the IMPACT family.</text>
</comment>
<dbReference type="InterPro" id="IPR023582">
    <property type="entry name" value="Impact"/>
</dbReference>
<dbReference type="SUPFAM" id="SSF54211">
    <property type="entry name" value="Ribosomal protein S5 domain 2-like"/>
    <property type="match status" value="1"/>
</dbReference>
<dbReference type="Proteomes" id="UP000054166">
    <property type="component" value="Unassembled WGS sequence"/>
</dbReference>
<evidence type="ECO:0000259" key="2">
    <source>
        <dbReference type="Pfam" id="PF01205"/>
    </source>
</evidence>
<organism evidence="3 4">
    <name type="scientific">Piloderma croceum (strain F 1598)</name>
    <dbReference type="NCBI Taxonomy" id="765440"/>
    <lineage>
        <taxon>Eukaryota</taxon>
        <taxon>Fungi</taxon>
        <taxon>Dikarya</taxon>
        <taxon>Basidiomycota</taxon>
        <taxon>Agaricomycotina</taxon>
        <taxon>Agaricomycetes</taxon>
        <taxon>Agaricomycetidae</taxon>
        <taxon>Atheliales</taxon>
        <taxon>Atheliaceae</taxon>
        <taxon>Piloderma</taxon>
    </lineage>
</organism>
<dbReference type="PROSITE" id="PS00910">
    <property type="entry name" value="UPF0029"/>
    <property type="match status" value="1"/>
</dbReference>
<reference evidence="4" key="2">
    <citation type="submission" date="2015-01" db="EMBL/GenBank/DDBJ databases">
        <title>Evolutionary Origins and Diversification of the Mycorrhizal Mutualists.</title>
        <authorList>
            <consortium name="DOE Joint Genome Institute"/>
            <consortium name="Mycorrhizal Genomics Consortium"/>
            <person name="Kohler A."/>
            <person name="Kuo A."/>
            <person name="Nagy L.G."/>
            <person name="Floudas D."/>
            <person name="Copeland A."/>
            <person name="Barry K.W."/>
            <person name="Cichocki N."/>
            <person name="Veneault-Fourrey C."/>
            <person name="LaButti K."/>
            <person name="Lindquist E.A."/>
            <person name="Lipzen A."/>
            <person name="Lundell T."/>
            <person name="Morin E."/>
            <person name="Murat C."/>
            <person name="Riley R."/>
            <person name="Ohm R."/>
            <person name="Sun H."/>
            <person name="Tunlid A."/>
            <person name="Henrissat B."/>
            <person name="Grigoriev I.V."/>
            <person name="Hibbett D.S."/>
            <person name="Martin F."/>
        </authorList>
    </citation>
    <scope>NUCLEOTIDE SEQUENCE [LARGE SCALE GENOMIC DNA]</scope>
    <source>
        <strain evidence="4">F 1598</strain>
    </source>
</reference>
<dbReference type="InterPro" id="IPR036956">
    <property type="entry name" value="Impact_N_sf"/>
</dbReference>
<dbReference type="HOGENOM" id="CLU_075864_0_0_1"/>
<dbReference type="Gene3D" id="3.30.230.30">
    <property type="entry name" value="Impact, N-terminal domain"/>
    <property type="match status" value="1"/>
</dbReference>
<dbReference type="InParanoid" id="A0A0C3FNW6"/>
<dbReference type="InterPro" id="IPR020569">
    <property type="entry name" value="UPF0029_Impact_CS"/>
</dbReference>
<dbReference type="InterPro" id="IPR020568">
    <property type="entry name" value="Ribosomal_Su5_D2-typ_SF"/>
</dbReference>
<evidence type="ECO:0000256" key="1">
    <source>
        <dbReference type="ARBA" id="ARBA00007665"/>
    </source>
</evidence>
<evidence type="ECO:0000313" key="3">
    <source>
        <dbReference type="EMBL" id="KIM81469.1"/>
    </source>
</evidence>
<protein>
    <recommendedName>
        <fullName evidence="2">Impact N-terminal domain-containing protein</fullName>
    </recommendedName>
</protein>
<feature type="domain" description="Impact N-terminal" evidence="2">
    <location>
        <begin position="27"/>
        <end position="144"/>
    </location>
</feature>